<protein>
    <recommendedName>
        <fullName evidence="3">DUF1023 domain-containing protein</fullName>
    </recommendedName>
</protein>
<name>D6ZCN6_SEGRD</name>
<dbReference type="Pfam" id="PF06259">
    <property type="entry name" value="Abhydrolase_8"/>
    <property type="match status" value="1"/>
</dbReference>
<accession>D6ZCN6</accession>
<evidence type="ECO:0000313" key="5">
    <source>
        <dbReference type="Proteomes" id="UP000002247"/>
    </source>
</evidence>
<evidence type="ECO:0000313" key="4">
    <source>
        <dbReference type="EMBL" id="ADG97078.1"/>
    </source>
</evidence>
<dbReference type="InterPro" id="IPR010427">
    <property type="entry name" value="DUF1023"/>
</dbReference>
<feature type="domain" description="DUF1023" evidence="3">
    <location>
        <begin position="362"/>
        <end position="546"/>
    </location>
</feature>
<evidence type="ECO:0000259" key="3">
    <source>
        <dbReference type="Pfam" id="PF06259"/>
    </source>
</evidence>
<dbReference type="Proteomes" id="UP000002247">
    <property type="component" value="Chromosome"/>
</dbReference>
<dbReference type="EMBL" id="CP001958">
    <property type="protein sequence ID" value="ADG97078.1"/>
    <property type="molecule type" value="Genomic_DNA"/>
</dbReference>
<proteinExistence type="predicted"/>
<feature type="coiled-coil region" evidence="1">
    <location>
        <begin position="127"/>
        <end position="161"/>
    </location>
</feature>
<keyword evidence="5" id="KW-1185">Reference proteome</keyword>
<sequence length="613" mass="67667">MGEFTMSQIASWRPETLIAGADEAKAHNTRLLGILDGIKDATNRMAGESSGAGETARFDFIDRTTKFGYSKHELMVQHQQLVEEAGYDLKAKADRVLTEAQAARKAGLVVWDDGQVSGEVPRQREELEKYTASIGEAKHALEQADREHARKIRELNDKIKEGTEGGYREADYFQKFGNLKDEPLDPDKAAKERAGRIADGKEPLPTDPKELNEVFKHLHGGKDGPDGDKSILAELYRRYPEIGNKPGFPFENRDYCNRLHLNDLKQLVRDEIQRLQNEHPDWKTDQIPGYKENPHMPPGFNEEQKQAQQLNNPEWNEWKTRIAEMQHRLDGYNNLQATLDKTTLPKALGGDGLPRFLSFLDDKGHTAVTIGDADHATKVATFVPGTGQDMTKMTGSDDYSARLYTEALNQGKEHGIQPTDISVTTWMCYDRPMDIFDPTKGSWAGDPKFALDGAQALDDWQSGLRFSHDDANLGRAYQTVIGHSYGSVEVGAAASNGHHLDADAMVGVGSPGMIGNSAHDMNINQGGEVYIATADNDMIRVATTLAPIGDNPLGNDPSTWGDATQFQTDPGKKGDGWLTGDLSGDAHGSYFQPNSTGLKNMGRIIVGREPEHK</sequence>
<feature type="region of interest" description="Disordered" evidence="2">
    <location>
        <begin position="281"/>
        <end position="309"/>
    </location>
</feature>
<organism evidence="4 5">
    <name type="scientific">Segniliparus rotundus (strain ATCC BAA-972 / CDC 1076 / CIP 108378 / DSM 44985 / JCM 13578)</name>
    <dbReference type="NCBI Taxonomy" id="640132"/>
    <lineage>
        <taxon>Bacteria</taxon>
        <taxon>Bacillati</taxon>
        <taxon>Actinomycetota</taxon>
        <taxon>Actinomycetes</taxon>
        <taxon>Mycobacteriales</taxon>
        <taxon>Segniliparaceae</taxon>
        <taxon>Segniliparus</taxon>
    </lineage>
</organism>
<dbReference type="KEGG" id="srt:Srot_0596"/>
<dbReference type="eggNOG" id="COG1340">
    <property type="taxonomic scope" value="Bacteria"/>
</dbReference>
<evidence type="ECO:0000256" key="2">
    <source>
        <dbReference type="SAM" id="MobiDB-lite"/>
    </source>
</evidence>
<dbReference type="AlphaFoldDB" id="D6ZCN6"/>
<dbReference type="RefSeq" id="WP_013137534.1">
    <property type="nucleotide sequence ID" value="NC_014168.1"/>
</dbReference>
<reference evidence="4 5" key="1">
    <citation type="journal article" date="2010" name="Stand. Genomic Sci.">
        <title>Complete genome sequence of Segniliparus rotundus type strain (CDC 1076).</title>
        <authorList>
            <person name="Sikorski J."/>
            <person name="Lapidus A."/>
            <person name="Copeland A."/>
            <person name="Misra M."/>
            <person name="Glavina Del Rio T."/>
            <person name="Nolan M."/>
            <person name="Lucas S."/>
            <person name="Chen F."/>
            <person name="Tice H."/>
            <person name="Cheng J.F."/>
            <person name="Jando M."/>
            <person name="Schneider S."/>
            <person name="Bruce D."/>
            <person name="Goodwin L."/>
            <person name="Pitluck S."/>
            <person name="Liolios K."/>
            <person name="Mikhailova N."/>
            <person name="Pati A."/>
            <person name="Ivanova N."/>
            <person name="Mavromatis K."/>
            <person name="Chen A."/>
            <person name="Palaniappan K."/>
            <person name="Chertkov O."/>
            <person name="Land M."/>
            <person name="Hauser L."/>
            <person name="Chang Y.J."/>
            <person name="Jeffries C.D."/>
            <person name="Brettin T."/>
            <person name="Detter J.C."/>
            <person name="Han C."/>
            <person name="Rohde M."/>
            <person name="Goker M."/>
            <person name="Bristow J."/>
            <person name="Eisen J.A."/>
            <person name="Markowitz V."/>
            <person name="Hugenholtz P."/>
            <person name="Kyrpides N.C."/>
            <person name="Klenk H.P."/>
        </authorList>
    </citation>
    <scope>NUCLEOTIDE SEQUENCE [LARGE SCALE GENOMIC DNA]</scope>
    <source>
        <strain evidence="5">ATCC BAA-972 / CDC 1076 / CIP 108378 / DSM 44985 / JCM 13578</strain>
    </source>
</reference>
<dbReference type="OrthoDB" id="5969911at2"/>
<gene>
    <name evidence="4" type="ordered locus">Srot_0596</name>
</gene>
<dbReference type="HOGENOM" id="CLU_445410_0_0_11"/>
<dbReference type="STRING" id="640132.Srot_0596"/>
<dbReference type="ESTHER" id="segrd-d6zcn6">
    <property type="family name" value="Duf_1023"/>
</dbReference>
<evidence type="ECO:0000256" key="1">
    <source>
        <dbReference type="SAM" id="Coils"/>
    </source>
</evidence>
<keyword evidence="1" id="KW-0175">Coiled coil</keyword>